<accession>A0A2T4UHM3</accession>
<dbReference type="InterPro" id="IPR003594">
    <property type="entry name" value="HATPase_dom"/>
</dbReference>
<keyword evidence="9" id="KW-1185">Reference proteome</keyword>
<dbReference type="Pfam" id="PF02518">
    <property type="entry name" value="HATPase_c"/>
    <property type="match status" value="1"/>
</dbReference>
<dbReference type="Proteomes" id="UP000240739">
    <property type="component" value="Unassembled WGS sequence"/>
</dbReference>
<comment type="caution">
    <text evidence="8">The sequence shown here is derived from an EMBL/GenBank/DDBJ whole genome shotgun (WGS) entry which is preliminary data.</text>
</comment>
<protein>
    <submittedName>
        <fullName evidence="8">Uncharacterized protein</fullName>
    </submittedName>
</protein>
<dbReference type="SUPFAM" id="SSF55874">
    <property type="entry name" value="ATPase domain of HSP90 chaperone/DNA topoisomerase II/histidine kinase"/>
    <property type="match status" value="1"/>
</dbReference>
<evidence type="ECO:0000259" key="6">
    <source>
        <dbReference type="Pfam" id="PF02518"/>
    </source>
</evidence>
<sequence length="433" mass="44409">MATAASDPATSAPARTGRSLRGAQRTGDGAVLAGVCAGLARALDLDPRLVRVVAVVLGLSTGGAGIGGYLLAWTFMSGDATASPSPQALGWRVAAGAGMLAASVVLALQELGAAPDGAPLLWPVVLTVAGVVLLWRSGQPLADPAPAPALPTDEGRWRGPGGAGAASGRALLRELPGLGPRTLAGIALIAAGLVALLEATNAIGTLRDLVVAGAIVLAGVTLIFGSSWLGLLSTLREERAQRIRSEERAEMAAHLHDSVLQTLALIQRRAGDDREVATLARRQERELRDWLSGRGQEAGGATTLTGALRAAAADVEERHAVTVEVVTVGDVALDDHVAALVRATGEAAVNAAKFAGTGRVDVFAEVGPERVEVFVRDRGAGFDPDTVPEDRRGLRESIVGRMARHGGRAVVRSAPGEGTEVELVLDRPEAGSR</sequence>
<feature type="transmembrane region" description="Helical" evidence="5">
    <location>
        <begin position="88"/>
        <end position="108"/>
    </location>
</feature>
<dbReference type="InterPro" id="IPR007168">
    <property type="entry name" value="Phageshock_PspC_N"/>
</dbReference>
<evidence type="ECO:0000256" key="1">
    <source>
        <dbReference type="ARBA" id="ARBA00022679"/>
    </source>
</evidence>
<keyword evidence="1" id="KW-0808">Transferase</keyword>
<dbReference type="PANTHER" id="PTHR24421:SF61">
    <property type="entry name" value="OXYGEN SENSOR HISTIDINE KINASE NREB"/>
    <property type="match status" value="1"/>
</dbReference>
<proteinExistence type="predicted"/>
<dbReference type="RefSeq" id="WP_107567179.1">
    <property type="nucleotide sequence ID" value="NZ_PYYB01000001.1"/>
</dbReference>
<feature type="transmembrane region" description="Helical" evidence="5">
    <location>
        <begin position="209"/>
        <end position="231"/>
    </location>
</feature>
<keyword evidence="5" id="KW-0812">Transmembrane</keyword>
<dbReference type="InterPro" id="IPR050482">
    <property type="entry name" value="Sensor_HK_TwoCompSys"/>
</dbReference>
<evidence type="ECO:0000256" key="2">
    <source>
        <dbReference type="ARBA" id="ARBA00022777"/>
    </source>
</evidence>
<dbReference type="Gene3D" id="3.30.565.10">
    <property type="entry name" value="Histidine kinase-like ATPase, C-terminal domain"/>
    <property type="match status" value="1"/>
</dbReference>
<feature type="region of interest" description="Disordered" evidence="4">
    <location>
        <begin position="1"/>
        <end position="23"/>
    </location>
</feature>
<dbReference type="OrthoDB" id="3534856at2"/>
<gene>
    <name evidence="8" type="ORF">C7Y72_03305</name>
</gene>
<dbReference type="InterPro" id="IPR036890">
    <property type="entry name" value="HATPase_C_sf"/>
</dbReference>
<evidence type="ECO:0000256" key="3">
    <source>
        <dbReference type="ARBA" id="ARBA00023012"/>
    </source>
</evidence>
<feature type="domain" description="Phage shock protein PspC N-terminal" evidence="7">
    <location>
        <begin position="25"/>
        <end position="76"/>
    </location>
</feature>
<feature type="domain" description="Histidine kinase/HSP90-like ATPase" evidence="6">
    <location>
        <begin position="339"/>
        <end position="427"/>
    </location>
</feature>
<keyword evidence="3" id="KW-0902">Two-component regulatory system</keyword>
<keyword evidence="2" id="KW-0418">Kinase</keyword>
<feature type="transmembrane region" description="Helical" evidence="5">
    <location>
        <begin position="120"/>
        <end position="138"/>
    </location>
</feature>
<feature type="compositionally biased region" description="Low complexity" evidence="4">
    <location>
        <begin position="1"/>
        <end position="14"/>
    </location>
</feature>
<evidence type="ECO:0000313" key="8">
    <source>
        <dbReference type="EMBL" id="PTL58742.1"/>
    </source>
</evidence>
<dbReference type="GO" id="GO:0000160">
    <property type="term" value="P:phosphorelay signal transduction system"/>
    <property type="evidence" value="ECO:0007669"/>
    <property type="project" value="UniProtKB-KW"/>
</dbReference>
<dbReference type="AlphaFoldDB" id="A0A2T4UHM3"/>
<name>A0A2T4UHM3_9ACTN</name>
<dbReference type="GO" id="GO:0016301">
    <property type="term" value="F:kinase activity"/>
    <property type="evidence" value="ECO:0007669"/>
    <property type="project" value="UniProtKB-KW"/>
</dbReference>
<dbReference type="PANTHER" id="PTHR24421">
    <property type="entry name" value="NITRATE/NITRITE SENSOR PROTEIN NARX-RELATED"/>
    <property type="match status" value="1"/>
</dbReference>
<reference evidence="8 9" key="1">
    <citation type="submission" date="2018-03" db="EMBL/GenBank/DDBJ databases">
        <title>Aquarubrobacter algicola gen. nov., sp. nov., a novel actinobacterium isolated from shallow eutrophic lake during the end of cyanobacterial harmful algal blooms.</title>
        <authorList>
            <person name="Chun S.J."/>
        </authorList>
    </citation>
    <scope>NUCLEOTIDE SEQUENCE [LARGE SCALE GENOMIC DNA]</scope>
    <source>
        <strain evidence="8 9">Seoho-28</strain>
    </source>
</reference>
<evidence type="ECO:0000256" key="5">
    <source>
        <dbReference type="SAM" id="Phobius"/>
    </source>
</evidence>
<dbReference type="EMBL" id="PYYB01000001">
    <property type="protein sequence ID" value="PTL58742.1"/>
    <property type="molecule type" value="Genomic_DNA"/>
</dbReference>
<evidence type="ECO:0000313" key="9">
    <source>
        <dbReference type="Proteomes" id="UP000240739"/>
    </source>
</evidence>
<keyword evidence="5" id="KW-0472">Membrane</keyword>
<keyword evidence="5" id="KW-1133">Transmembrane helix</keyword>
<dbReference type="Pfam" id="PF04024">
    <property type="entry name" value="PspC"/>
    <property type="match status" value="1"/>
</dbReference>
<evidence type="ECO:0000259" key="7">
    <source>
        <dbReference type="Pfam" id="PF04024"/>
    </source>
</evidence>
<feature type="transmembrane region" description="Helical" evidence="5">
    <location>
        <begin position="178"/>
        <end position="197"/>
    </location>
</feature>
<feature type="transmembrane region" description="Helical" evidence="5">
    <location>
        <begin position="49"/>
        <end position="76"/>
    </location>
</feature>
<organism evidence="8 9">
    <name type="scientific">Paraconexibacter algicola</name>
    <dbReference type="NCBI Taxonomy" id="2133960"/>
    <lineage>
        <taxon>Bacteria</taxon>
        <taxon>Bacillati</taxon>
        <taxon>Actinomycetota</taxon>
        <taxon>Thermoleophilia</taxon>
        <taxon>Solirubrobacterales</taxon>
        <taxon>Paraconexibacteraceae</taxon>
        <taxon>Paraconexibacter</taxon>
    </lineage>
</organism>
<evidence type="ECO:0000256" key="4">
    <source>
        <dbReference type="SAM" id="MobiDB-lite"/>
    </source>
</evidence>